<dbReference type="OrthoDB" id="46564at2759"/>
<feature type="binding site" evidence="5">
    <location>
        <begin position="81"/>
        <end position="83"/>
    </location>
    <ligand>
        <name>S-adenosyl-L-methionine</name>
        <dbReference type="ChEBI" id="CHEBI:59789"/>
    </ligand>
</feature>
<evidence type="ECO:0000256" key="2">
    <source>
        <dbReference type="ARBA" id="ARBA00022603"/>
    </source>
</evidence>
<dbReference type="EMBL" id="KZ678693">
    <property type="protein sequence ID" value="PSR76836.1"/>
    <property type="molecule type" value="Genomic_DNA"/>
</dbReference>
<dbReference type="Proteomes" id="UP000241462">
    <property type="component" value="Unassembled WGS sequence"/>
</dbReference>
<dbReference type="Gene3D" id="3.40.50.150">
    <property type="entry name" value="Vaccinia Virus protein VP39"/>
    <property type="match status" value="1"/>
</dbReference>
<evidence type="ECO:0000313" key="8">
    <source>
        <dbReference type="Proteomes" id="UP000241462"/>
    </source>
</evidence>
<name>A0A2T2ZU52_9PEZI</name>
<comment type="similarity">
    <text evidence="5">Belongs to the class I-like SAM-binding methyltransferase superfamily. EFM7 family.</text>
</comment>
<dbReference type="EC" id="2.1.1.-" evidence="5"/>
<dbReference type="STRING" id="2025994.A0A2T2ZU52"/>
<dbReference type="Pfam" id="PF10294">
    <property type="entry name" value="Methyltransf_16"/>
    <property type="match status" value="1"/>
</dbReference>
<comment type="subcellular location">
    <subcellularLocation>
        <location evidence="5">Cytoplasm</location>
    </subcellularLocation>
</comment>
<feature type="binding site" evidence="5">
    <location>
        <position position="58"/>
    </location>
    <ligand>
        <name>S-adenosyl-L-methionine</name>
        <dbReference type="ChEBI" id="CHEBI:59789"/>
    </ligand>
</feature>
<dbReference type="HAMAP" id="MF_03223">
    <property type="entry name" value="Methyltr_EFM7"/>
    <property type="match status" value="1"/>
</dbReference>
<dbReference type="AlphaFoldDB" id="A0A2T2ZU52"/>
<reference evidence="7 8" key="1">
    <citation type="journal article" date="2018" name="Mycol. Prog.">
        <title>Coniella lustricola, a new species from submerged detritus.</title>
        <authorList>
            <person name="Raudabaugh D.B."/>
            <person name="Iturriaga T."/>
            <person name="Carver A."/>
            <person name="Mondo S."/>
            <person name="Pangilinan J."/>
            <person name="Lipzen A."/>
            <person name="He G."/>
            <person name="Amirebrahimi M."/>
            <person name="Grigoriev I.V."/>
            <person name="Miller A.N."/>
        </authorList>
    </citation>
    <scope>NUCLEOTIDE SEQUENCE [LARGE SCALE GENOMIC DNA]</scope>
    <source>
        <strain evidence="7 8">B22-T-1</strain>
    </source>
</reference>
<feature type="region of interest" description="Disordered" evidence="6">
    <location>
        <begin position="1"/>
        <end position="35"/>
    </location>
</feature>
<sequence>MSGSDSEEVETHGNIFDDPEDFYPPTPPPTTQTYTTRTNKTITLHLVGFSPTEAHHLWNGSRVISDWYEDEIKGKTVLELGAGAGLPSIMAAVLGAKKVLVTDYPDVDIVETMWKNVDGCELVPHGIKPFNHDQNIITAKGFIWGADPRPLLAELQHLPPSSSSSSPVKDGEAAEAEQEPRFDVLILADLLFRHSEHGKLLDTIRDTLKKTSASAKAFVFFTSYRPWLQHKDLAFFDLARQRGFVVEKVLERVMERPMFEDDPGDEEIRKTCTGWVVRWPREGEVVRDVAGEVKKE</sequence>
<evidence type="ECO:0000256" key="5">
    <source>
        <dbReference type="HAMAP-Rule" id="MF_03223"/>
    </source>
</evidence>
<feature type="binding site" evidence="5">
    <location>
        <position position="188"/>
    </location>
    <ligand>
        <name>S-adenosyl-L-methionine</name>
        <dbReference type="ChEBI" id="CHEBI:59789"/>
    </ligand>
</feature>
<keyword evidence="4 5" id="KW-0949">S-adenosyl-L-methionine</keyword>
<keyword evidence="3 5" id="KW-0808">Transferase</keyword>
<feature type="binding site" evidence="5">
    <location>
        <position position="144"/>
    </location>
    <ligand>
        <name>S-adenosyl-L-methionine</name>
        <dbReference type="ChEBI" id="CHEBI:59789"/>
    </ligand>
</feature>
<dbReference type="InterPro" id="IPR029063">
    <property type="entry name" value="SAM-dependent_MTases_sf"/>
</dbReference>
<keyword evidence="2 5" id="KW-0489">Methyltransferase</keyword>
<dbReference type="SUPFAM" id="SSF53335">
    <property type="entry name" value="S-adenosyl-L-methionine-dependent methyltransferases"/>
    <property type="match status" value="1"/>
</dbReference>
<dbReference type="InterPro" id="IPR025784">
    <property type="entry name" value="EFM7"/>
</dbReference>
<feature type="region of interest" description="Disordered" evidence="6">
    <location>
        <begin position="155"/>
        <end position="177"/>
    </location>
</feature>
<dbReference type="InParanoid" id="A0A2T2ZU52"/>
<keyword evidence="8" id="KW-1185">Reference proteome</keyword>
<keyword evidence="1 5" id="KW-0963">Cytoplasm</keyword>
<accession>A0A2T2ZU52</accession>
<dbReference type="PROSITE" id="PS51560">
    <property type="entry name" value="SAM_MT_NNT1"/>
    <property type="match status" value="1"/>
</dbReference>
<dbReference type="GO" id="GO:0071885">
    <property type="term" value="F:N-terminal protein N-methyltransferase activity"/>
    <property type="evidence" value="ECO:0007669"/>
    <property type="project" value="UniProtKB-UniRule"/>
</dbReference>
<dbReference type="GO" id="GO:0032259">
    <property type="term" value="P:methylation"/>
    <property type="evidence" value="ECO:0007669"/>
    <property type="project" value="UniProtKB-KW"/>
</dbReference>
<evidence type="ECO:0000256" key="6">
    <source>
        <dbReference type="SAM" id="MobiDB-lite"/>
    </source>
</evidence>
<evidence type="ECO:0000256" key="4">
    <source>
        <dbReference type="ARBA" id="ARBA00022691"/>
    </source>
</evidence>
<dbReference type="GO" id="GO:0005737">
    <property type="term" value="C:cytoplasm"/>
    <property type="evidence" value="ECO:0007669"/>
    <property type="project" value="UniProtKB-SubCell"/>
</dbReference>
<proteinExistence type="inferred from homology"/>
<evidence type="ECO:0000256" key="1">
    <source>
        <dbReference type="ARBA" id="ARBA00022490"/>
    </source>
</evidence>
<dbReference type="PANTHER" id="PTHR14614">
    <property type="entry name" value="HEPATOCELLULAR CARCINOMA-ASSOCIATED ANTIGEN"/>
    <property type="match status" value="1"/>
</dbReference>
<dbReference type="FunCoup" id="A0A2T2ZU52">
    <property type="interactions" value="140"/>
</dbReference>
<dbReference type="GO" id="GO:0016279">
    <property type="term" value="F:protein-lysine N-methyltransferase activity"/>
    <property type="evidence" value="ECO:0007669"/>
    <property type="project" value="UniProtKB-UniRule"/>
</dbReference>
<evidence type="ECO:0000256" key="3">
    <source>
        <dbReference type="ARBA" id="ARBA00022679"/>
    </source>
</evidence>
<gene>
    <name evidence="5" type="primary">EFM7</name>
    <name evidence="7" type="ORF">BD289DRAFT_378443</name>
</gene>
<comment type="function">
    <text evidence="5">S-adenosyl-L-methionine-dependent protein methyltransferase that trimethylates the N-terminal glycine 'Gly-2' of elongation factor 1-alpha, before also catalyzing the mono- and dimethylation of 'Lys-3'.</text>
</comment>
<dbReference type="PANTHER" id="PTHR14614:SF10">
    <property type="entry name" value="PROTEIN N-TERMINAL AND LYSINE N-METHYLTRANSFERASE EFM7"/>
    <property type="match status" value="1"/>
</dbReference>
<feature type="binding site" evidence="5">
    <location>
        <position position="103"/>
    </location>
    <ligand>
        <name>S-adenosyl-L-methionine</name>
        <dbReference type="ChEBI" id="CHEBI:59789"/>
    </ligand>
</feature>
<evidence type="ECO:0000313" key="7">
    <source>
        <dbReference type="EMBL" id="PSR76836.1"/>
    </source>
</evidence>
<protein>
    <recommendedName>
        <fullName evidence="5">Protein N-terminal and lysine N-methyltransferase EFM7</fullName>
        <ecNumber evidence="5">2.1.1.-</ecNumber>
    </recommendedName>
    <alternativeName>
        <fullName evidence="5">Elongation factor methyltransferase 7</fullName>
    </alternativeName>
</protein>
<dbReference type="InterPro" id="IPR019410">
    <property type="entry name" value="Methyltransf_16"/>
</dbReference>
<organism evidence="7 8">
    <name type="scientific">Coniella lustricola</name>
    <dbReference type="NCBI Taxonomy" id="2025994"/>
    <lineage>
        <taxon>Eukaryota</taxon>
        <taxon>Fungi</taxon>
        <taxon>Dikarya</taxon>
        <taxon>Ascomycota</taxon>
        <taxon>Pezizomycotina</taxon>
        <taxon>Sordariomycetes</taxon>
        <taxon>Sordariomycetidae</taxon>
        <taxon>Diaporthales</taxon>
        <taxon>Schizoparmaceae</taxon>
        <taxon>Coniella</taxon>
    </lineage>
</organism>